<reference evidence="4 5" key="1">
    <citation type="submission" date="2019-02" db="EMBL/GenBank/DDBJ databases">
        <authorList>
            <person name="Khodamoradi S."/>
            <person name="Hahnke R.L."/>
            <person name="Kaempfer P."/>
            <person name="Schumann P."/>
            <person name="Rohde M."/>
            <person name="Steinert M."/>
            <person name="Luzhetskyy A."/>
            <person name="Wink J."/>
            <person name="Ruckert C."/>
        </authorList>
    </citation>
    <scope>NUCLEOTIDE SEQUENCE [LARGE SCALE GENOMIC DNA]</scope>
    <source>
        <strain evidence="4 5">M2</strain>
    </source>
</reference>
<dbReference type="InterPro" id="IPR052155">
    <property type="entry name" value="Biofilm_reg_signaling"/>
</dbReference>
<dbReference type="CDD" id="cd01948">
    <property type="entry name" value="EAL"/>
    <property type="match status" value="1"/>
</dbReference>
<dbReference type="PANTHER" id="PTHR44757:SF2">
    <property type="entry name" value="BIOFILM ARCHITECTURE MAINTENANCE PROTEIN MBAA"/>
    <property type="match status" value="1"/>
</dbReference>
<dbReference type="KEGG" id="strr:EKD16_05775"/>
<accession>A0A4P6PXM6</accession>
<sequence>MLDPNSTRDIGPRAGTPLWLYLAGITLAGGVLLGAALYSYGLGRLEQLSTMPLVWLMLCMAVIGELRPIATPRSAPDQGAPTSLPFSFALLISLGLPVAVLVQAVASVIAGTVRGHAPHRVAFNIAQYVLSFGAADVLLRLLLSPVGEPPRSVGGPDLAAVALAGAAYFVCNVVLVDSAAAIHERAPLSVMLRKDIGQRLFVHGVLLSLAPLVSVAMTQEIWLVPLFVFPLAALYTSATLSVKREHQANHDELTGLANRKLLILRTQEALAEAQQRKHRVGLLLLDLDRFKEVNDTLGHPTGDRLLQTVARRLIHSVRPGDLVARLGGDEFAVLLPQVRDAASAREVAARLRVSLAEPMRLDGMDFDLEASVGIALYPNHAPDFELLMQRADVAMYVAKERRTGVELYEPDKDRNSTARLSLFGELRRALVDDELLMYYQPKVGLADHRAVGLEALVRWRHPQRGVLPPEEFVPLVEQSYLMRSFTHEVLERTLPQVARWWEEGVRLPVAVNLSARELLDPTLPDIVAAALRRHGVAPQALRLEISERVMVAEADAITPTMLALADLGVSLALDDFGTGYFTLARLNGLPVEEIKLDESFVRRSLADPDGHLIVQSAVDLVGTLGMRAVAEGVETEGVASDMRAMGCFAAQGRYFAAPLQTVDVVPWLVEHGGHRPPASYRGSETSEEHSRSA</sequence>
<dbReference type="NCBIfam" id="TIGR00254">
    <property type="entry name" value="GGDEF"/>
    <property type="match status" value="1"/>
</dbReference>
<keyword evidence="1" id="KW-0812">Transmembrane</keyword>
<feature type="transmembrane region" description="Helical" evidence="1">
    <location>
        <begin position="200"/>
        <end position="217"/>
    </location>
</feature>
<dbReference type="SMART" id="SM00267">
    <property type="entry name" value="GGDEF"/>
    <property type="match status" value="1"/>
</dbReference>
<keyword evidence="5" id="KW-1185">Reference proteome</keyword>
<dbReference type="PANTHER" id="PTHR44757">
    <property type="entry name" value="DIGUANYLATE CYCLASE DGCP"/>
    <property type="match status" value="1"/>
</dbReference>
<evidence type="ECO:0000259" key="3">
    <source>
        <dbReference type="PROSITE" id="PS50887"/>
    </source>
</evidence>
<keyword evidence="1" id="KW-1133">Transmembrane helix</keyword>
<dbReference type="EMBL" id="CP036455">
    <property type="protein sequence ID" value="QBI52958.1"/>
    <property type="molecule type" value="Genomic_DNA"/>
</dbReference>
<organism evidence="4 5">
    <name type="scientific">Streptomonospora litoralis</name>
    <dbReference type="NCBI Taxonomy" id="2498135"/>
    <lineage>
        <taxon>Bacteria</taxon>
        <taxon>Bacillati</taxon>
        <taxon>Actinomycetota</taxon>
        <taxon>Actinomycetes</taxon>
        <taxon>Streptosporangiales</taxon>
        <taxon>Nocardiopsidaceae</taxon>
        <taxon>Streptomonospora</taxon>
    </lineage>
</organism>
<feature type="domain" description="EAL" evidence="2">
    <location>
        <begin position="419"/>
        <end position="672"/>
    </location>
</feature>
<evidence type="ECO:0000259" key="2">
    <source>
        <dbReference type="PROSITE" id="PS50883"/>
    </source>
</evidence>
<gene>
    <name evidence="4" type="primary">cph1</name>
    <name evidence="4" type="ORF">EKD16_05775</name>
</gene>
<feature type="transmembrane region" description="Helical" evidence="1">
    <location>
        <begin position="90"/>
        <end position="113"/>
    </location>
</feature>
<dbReference type="RefSeq" id="WP_131097409.1">
    <property type="nucleotide sequence ID" value="NZ_CP036455.1"/>
</dbReference>
<dbReference type="OrthoDB" id="23692at2"/>
<dbReference type="SUPFAM" id="SSF141868">
    <property type="entry name" value="EAL domain-like"/>
    <property type="match status" value="1"/>
</dbReference>
<dbReference type="InterPro" id="IPR043128">
    <property type="entry name" value="Rev_trsase/Diguanyl_cyclase"/>
</dbReference>
<dbReference type="InterPro" id="IPR000160">
    <property type="entry name" value="GGDEF_dom"/>
</dbReference>
<proteinExistence type="predicted"/>
<dbReference type="Pfam" id="PF00563">
    <property type="entry name" value="EAL"/>
    <property type="match status" value="1"/>
</dbReference>
<dbReference type="InterPro" id="IPR001633">
    <property type="entry name" value="EAL_dom"/>
</dbReference>
<dbReference type="Gene3D" id="3.30.70.270">
    <property type="match status" value="1"/>
</dbReference>
<protein>
    <submittedName>
        <fullName evidence="4">Phytochrome-like protein cph2</fullName>
    </submittedName>
</protein>
<dbReference type="CDD" id="cd01949">
    <property type="entry name" value="GGDEF"/>
    <property type="match status" value="1"/>
</dbReference>
<evidence type="ECO:0000313" key="5">
    <source>
        <dbReference type="Proteomes" id="UP000292235"/>
    </source>
</evidence>
<keyword evidence="1" id="KW-0472">Membrane</keyword>
<feature type="transmembrane region" description="Helical" evidence="1">
    <location>
        <begin position="20"/>
        <end position="41"/>
    </location>
</feature>
<dbReference type="InterPro" id="IPR035919">
    <property type="entry name" value="EAL_sf"/>
</dbReference>
<feature type="transmembrane region" description="Helical" evidence="1">
    <location>
        <begin position="125"/>
        <end position="143"/>
    </location>
</feature>
<dbReference type="SMART" id="SM00052">
    <property type="entry name" value="EAL"/>
    <property type="match status" value="1"/>
</dbReference>
<name>A0A4P6PXM6_9ACTN</name>
<evidence type="ECO:0000313" key="4">
    <source>
        <dbReference type="EMBL" id="QBI52958.1"/>
    </source>
</evidence>
<dbReference type="PROSITE" id="PS50887">
    <property type="entry name" value="GGDEF"/>
    <property type="match status" value="1"/>
</dbReference>
<feature type="domain" description="GGDEF" evidence="3">
    <location>
        <begin position="278"/>
        <end position="410"/>
    </location>
</feature>
<dbReference type="InterPro" id="IPR029787">
    <property type="entry name" value="Nucleotide_cyclase"/>
</dbReference>
<feature type="transmembrane region" description="Helical" evidence="1">
    <location>
        <begin position="158"/>
        <end position="180"/>
    </location>
</feature>
<dbReference type="Proteomes" id="UP000292235">
    <property type="component" value="Chromosome"/>
</dbReference>
<feature type="transmembrane region" description="Helical" evidence="1">
    <location>
        <begin position="53"/>
        <end position="70"/>
    </location>
</feature>
<dbReference type="FunFam" id="3.30.70.270:FF:000001">
    <property type="entry name" value="Diguanylate cyclase domain protein"/>
    <property type="match status" value="1"/>
</dbReference>
<dbReference type="PROSITE" id="PS50883">
    <property type="entry name" value="EAL"/>
    <property type="match status" value="1"/>
</dbReference>
<evidence type="ECO:0000256" key="1">
    <source>
        <dbReference type="SAM" id="Phobius"/>
    </source>
</evidence>
<dbReference type="Gene3D" id="3.20.20.450">
    <property type="entry name" value="EAL domain"/>
    <property type="match status" value="1"/>
</dbReference>
<dbReference type="Pfam" id="PF00990">
    <property type="entry name" value="GGDEF"/>
    <property type="match status" value="1"/>
</dbReference>
<dbReference type="SUPFAM" id="SSF55073">
    <property type="entry name" value="Nucleotide cyclase"/>
    <property type="match status" value="1"/>
</dbReference>
<dbReference type="AlphaFoldDB" id="A0A4P6PXM6"/>